<accession>A0A5E4NKZ3</accession>
<dbReference type="EMBL" id="CABPRJ010002380">
    <property type="protein sequence ID" value="VVC44418.1"/>
    <property type="molecule type" value="Genomic_DNA"/>
</dbReference>
<dbReference type="AlphaFoldDB" id="A0A5E4NKZ3"/>
<proteinExistence type="predicted"/>
<evidence type="ECO:0000313" key="2">
    <source>
        <dbReference type="Proteomes" id="UP000325440"/>
    </source>
</evidence>
<organism evidence="1 2">
    <name type="scientific">Cinara cedri</name>
    <dbReference type="NCBI Taxonomy" id="506608"/>
    <lineage>
        <taxon>Eukaryota</taxon>
        <taxon>Metazoa</taxon>
        <taxon>Ecdysozoa</taxon>
        <taxon>Arthropoda</taxon>
        <taxon>Hexapoda</taxon>
        <taxon>Insecta</taxon>
        <taxon>Pterygota</taxon>
        <taxon>Neoptera</taxon>
        <taxon>Paraneoptera</taxon>
        <taxon>Hemiptera</taxon>
        <taxon>Sternorrhyncha</taxon>
        <taxon>Aphidomorpha</taxon>
        <taxon>Aphidoidea</taxon>
        <taxon>Aphididae</taxon>
        <taxon>Lachninae</taxon>
        <taxon>Cinara</taxon>
    </lineage>
</organism>
<sequence length="114" mass="13031">MGKNLDNLLLFGFSPVTSGINNYIYAWNLYSSGLNTKLEGDAYLYYTYLTAEIETAKIFDSDQWCGTMRLVLVIESKNQDGCRVFKNCVNLLDLKNLILQNITRLEEASKIFEP</sequence>
<evidence type="ECO:0000313" key="1">
    <source>
        <dbReference type="EMBL" id="VVC44418.1"/>
    </source>
</evidence>
<reference evidence="1 2" key="1">
    <citation type="submission" date="2019-08" db="EMBL/GenBank/DDBJ databases">
        <authorList>
            <person name="Alioto T."/>
            <person name="Alioto T."/>
            <person name="Gomez Garrido J."/>
        </authorList>
    </citation>
    <scope>NUCLEOTIDE SEQUENCE [LARGE SCALE GENOMIC DNA]</scope>
</reference>
<gene>
    <name evidence="1" type="ORF">CINCED_3A002119</name>
</gene>
<name>A0A5E4NKZ3_9HEMI</name>
<keyword evidence="2" id="KW-1185">Reference proteome</keyword>
<protein>
    <submittedName>
        <fullName evidence="1">Uncharacterized protein</fullName>
    </submittedName>
</protein>
<dbReference type="Proteomes" id="UP000325440">
    <property type="component" value="Unassembled WGS sequence"/>
</dbReference>